<evidence type="ECO:0000313" key="3">
    <source>
        <dbReference type="EMBL" id="ODV85350.1"/>
    </source>
</evidence>
<protein>
    <recommendedName>
        <fullName evidence="2">GOLD domain-containing protein</fullName>
    </recommendedName>
</protein>
<dbReference type="STRING" id="983967.A0A1E4T0T9"/>
<keyword evidence="1" id="KW-1133">Transmembrane helix</keyword>
<gene>
    <name evidence="3" type="ORF">CANARDRAFT_22887</name>
</gene>
<dbReference type="InterPro" id="IPR009038">
    <property type="entry name" value="GOLD_dom"/>
</dbReference>
<evidence type="ECO:0000313" key="4">
    <source>
        <dbReference type="Proteomes" id="UP000094801"/>
    </source>
</evidence>
<evidence type="ECO:0000259" key="2">
    <source>
        <dbReference type="Pfam" id="PF01105"/>
    </source>
</evidence>
<accession>A0A1E4T0T9</accession>
<keyword evidence="1" id="KW-0472">Membrane</keyword>
<dbReference type="AlphaFoldDB" id="A0A1E4T0T9"/>
<sequence>MESINKHQNELNLKKVNNKKKLLIEDKLNQVINEYISSNNCYRYHIRDYINYNDIKSESDNDNVLIALTIEFENLPNNKIQQISLNIIDKHGNIMRRKNNLFESKIHMIIDLPYQKQDFLTEYFDICFENIKIDQSWKTIPLRVDAYMNIQFGIPEIVKQYKLQTQGLYNSKSELIKLESVIDSISIGYINSIEVEKNFRNLNEDTLFTGTILYFSCILVILITSVSQLIWLHNYLKSNGLL</sequence>
<dbReference type="Proteomes" id="UP000094801">
    <property type="component" value="Unassembled WGS sequence"/>
</dbReference>
<name>A0A1E4T0T9_9ASCO</name>
<dbReference type="EMBL" id="KV453852">
    <property type="protein sequence ID" value="ODV85350.1"/>
    <property type="molecule type" value="Genomic_DNA"/>
</dbReference>
<proteinExistence type="predicted"/>
<feature type="transmembrane region" description="Helical" evidence="1">
    <location>
        <begin position="207"/>
        <end position="232"/>
    </location>
</feature>
<feature type="domain" description="GOLD" evidence="2">
    <location>
        <begin position="72"/>
        <end position="237"/>
    </location>
</feature>
<evidence type="ECO:0000256" key="1">
    <source>
        <dbReference type="SAM" id="Phobius"/>
    </source>
</evidence>
<organism evidence="3 4">
    <name type="scientific">[Candida] arabinofermentans NRRL YB-2248</name>
    <dbReference type="NCBI Taxonomy" id="983967"/>
    <lineage>
        <taxon>Eukaryota</taxon>
        <taxon>Fungi</taxon>
        <taxon>Dikarya</taxon>
        <taxon>Ascomycota</taxon>
        <taxon>Saccharomycotina</taxon>
        <taxon>Pichiomycetes</taxon>
        <taxon>Pichiales</taxon>
        <taxon>Pichiaceae</taxon>
        <taxon>Ogataea</taxon>
        <taxon>Ogataea/Candida clade</taxon>
    </lineage>
</organism>
<keyword evidence="4" id="KW-1185">Reference proteome</keyword>
<keyword evidence="1" id="KW-0812">Transmembrane</keyword>
<reference evidence="4" key="1">
    <citation type="submission" date="2016-04" db="EMBL/GenBank/DDBJ databases">
        <title>Comparative genomics of biotechnologically important yeasts.</title>
        <authorList>
            <consortium name="DOE Joint Genome Institute"/>
            <person name="Riley R."/>
            <person name="Haridas S."/>
            <person name="Wolfe K.H."/>
            <person name="Lopes M.R."/>
            <person name="Hittinger C.T."/>
            <person name="Goker M."/>
            <person name="Salamov A."/>
            <person name="Wisecaver J."/>
            <person name="Long T.M."/>
            <person name="Aerts A.L."/>
            <person name="Barry K."/>
            <person name="Choi C."/>
            <person name="Clum A."/>
            <person name="Coughlan A.Y."/>
            <person name="Deshpande S."/>
            <person name="Douglass A.P."/>
            <person name="Hanson S.J."/>
            <person name="Klenk H.-P."/>
            <person name="Labutti K."/>
            <person name="Lapidus A."/>
            <person name="Lindquist E."/>
            <person name="Lipzen A."/>
            <person name="Meier-Kolthoff J.P."/>
            <person name="Ohm R.A."/>
            <person name="Otillar R.P."/>
            <person name="Pangilinan J."/>
            <person name="Peng Y."/>
            <person name="Rokas A."/>
            <person name="Rosa C.A."/>
            <person name="Scheuner C."/>
            <person name="Sibirny A.A."/>
            <person name="Slot J.C."/>
            <person name="Stielow J.B."/>
            <person name="Sun H."/>
            <person name="Kurtzman C.P."/>
            <person name="Blackwell M."/>
            <person name="Grigoriev I.V."/>
            <person name="Jeffries T.W."/>
        </authorList>
    </citation>
    <scope>NUCLEOTIDE SEQUENCE [LARGE SCALE GENOMIC DNA]</scope>
    <source>
        <strain evidence="4">NRRL YB-2248</strain>
    </source>
</reference>
<dbReference type="Pfam" id="PF01105">
    <property type="entry name" value="EMP24_GP25L"/>
    <property type="match status" value="1"/>
</dbReference>
<dbReference type="OrthoDB" id="3993898at2759"/>